<accession>A0A0T6B3X2</accession>
<feature type="compositionally biased region" description="Basic and acidic residues" evidence="1">
    <location>
        <begin position="7"/>
        <end position="21"/>
    </location>
</feature>
<evidence type="ECO:0000313" key="3">
    <source>
        <dbReference type="Proteomes" id="UP000051574"/>
    </source>
</evidence>
<feature type="compositionally biased region" description="Acidic residues" evidence="1">
    <location>
        <begin position="38"/>
        <end position="48"/>
    </location>
</feature>
<feature type="region of interest" description="Disordered" evidence="1">
    <location>
        <begin position="175"/>
        <end position="194"/>
    </location>
</feature>
<feature type="non-terminal residue" evidence="2">
    <location>
        <position position="237"/>
    </location>
</feature>
<organism evidence="2 3">
    <name type="scientific">Oryctes borbonicus</name>
    <dbReference type="NCBI Taxonomy" id="1629725"/>
    <lineage>
        <taxon>Eukaryota</taxon>
        <taxon>Metazoa</taxon>
        <taxon>Ecdysozoa</taxon>
        <taxon>Arthropoda</taxon>
        <taxon>Hexapoda</taxon>
        <taxon>Insecta</taxon>
        <taxon>Pterygota</taxon>
        <taxon>Neoptera</taxon>
        <taxon>Endopterygota</taxon>
        <taxon>Coleoptera</taxon>
        <taxon>Polyphaga</taxon>
        <taxon>Scarabaeiformia</taxon>
        <taxon>Scarabaeidae</taxon>
        <taxon>Dynastinae</taxon>
        <taxon>Oryctes</taxon>
    </lineage>
</organism>
<dbReference type="Proteomes" id="UP000051574">
    <property type="component" value="Unassembled WGS sequence"/>
</dbReference>
<evidence type="ECO:0000313" key="2">
    <source>
        <dbReference type="EMBL" id="KRT81838.1"/>
    </source>
</evidence>
<dbReference type="OrthoDB" id="442970at2759"/>
<proteinExistence type="predicted"/>
<feature type="compositionally biased region" description="Acidic residues" evidence="1">
    <location>
        <begin position="180"/>
        <end position="193"/>
    </location>
</feature>
<keyword evidence="3" id="KW-1185">Reference proteome</keyword>
<comment type="caution">
    <text evidence="2">The sequence shown here is derived from an EMBL/GenBank/DDBJ whole genome shotgun (WGS) entry which is preliminary data.</text>
</comment>
<sequence length="237" mass="28314">MNSKTYQELEERKMYFDDPKLSSKTIAEAENENRETNEEPEVNLEDQLENIRKKLKSDKADTKKKISTINQPDNDDEDDDFDFNDRRAERKRKYDEIKKEIVNVKREYQQNKLKKVTETVVEEKDEKVHSEMFEEYKSEYDKYKSKTKALPRKGAGREEFTLNLLAKFKNKLQSVKESNLEETETEENAEDVDSTSWMSHELRFNNDVPTLAKDANTKDDDWFEIYDPRSALNKRRR</sequence>
<dbReference type="AlphaFoldDB" id="A0A0T6B3X2"/>
<name>A0A0T6B3X2_9SCAR</name>
<gene>
    <name evidence="2" type="ORF">AMK59_5941</name>
</gene>
<feature type="region of interest" description="Disordered" evidence="1">
    <location>
        <begin position="1"/>
        <end position="87"/>
    </location>
</feature>
<evidence type="ECO:0000256" key="1">
    <source>
        <dbReference type="SAM" id="MobiDB-lite"/>
    </source>
</evidence>
<reference evidence="2 3" key="1">
    <citation type="submission" date="2015-09" db="EMBL/GenBank/DDBJ databases">
        <title>Draft genome of the scarab beetle Oryctes borbonicus.</title>
        <authorList>
            <person name="Meyer J.M."/>
            <person name="Markov G.V."/>
            <person name="Baskaran P."/>
            <person name="Herrmann M."/>
            <person name="Sommer R.J."/>
            <person name="Roedelsperger C."/>
        </authorList>
    </citation>
    <scope>NUCLEOTIDE SEQUENCE [LARGE SCALE GENOMIC DNA]</scope>
    <source>
        <strain evidence="2">OB123</strain>
        <tissue evidence="2">Whole animal</tissue>
    </source>
</reference>
<feature type="compositionally biased region" description="Basic and acidic residues" evidence="1">
    <location>
        <begin position="49"/>
        <end position="64"/>
    </location>
</feature>
<protein>
    <submittedName>
        <fullName evidence="2">Uncharacterized protein</fullName>
    </submittedName>
</protein>
<feature type="compositionally biased region" description="Acidic residues" evidence="1">
    <location>
        <begin position="73"/>
        <end position="82"/>
    </location>
</feature>
<dbReference type="EMBL" id="LJIG01016026">
    <property type="protein sequence ID" value="KRT81838.1"/>
    <property type="molecule type" value="Genomic_DNA"/>
</dbReference>